<dbReference type="HOGENOM" id="CLU_3192437_0_0_1"/>
<dbReference type="AlphaFoldDB" id="Q55G77"/>
<dbReference type="InParanoid" id="Q55G77"/>
<dbReference type="Proteomes" id="UP000002195">
    <property type="component" value="Unassembled WGS sequence"/>
</dbReference>
<evidence type="ECO:0000313" key="2">
    <source>
        <dbReference type="Proteomes" id="UP000002195"/>
    </source>
</evidence>
<reference evidence="1 2" key="1">
    <citation type="journal article" date="2005" name="Nature">
        <title>The genome of the social amoeba Dictyostelium discoideum.</title>
        <authorList>
            <consortium name="The Dictyostelium discoideum Sequencing Consortium"/>
            <person name="Eichinger L."/>
            <person name="Pachebat J.A."/>
            <person name="Glockner G."/>
            <person name="Rajandream M.A."/>
            <person name="Sucgang R."/>
            <person name="Berriman M."/>
            <person name="Song J."/>
            <person name="Olsen R."/>
            <person name="Szafranski K."/>
            <person name="Xu Q."/>
            <person name="Tunggal B."/>
            <person name="Kummerfeld S."/>
            <person name="Madera M."/>
            <person name="Konfortov B.A."/>
            <person name="Rivero F."/>
            <person name="Bankier A.T."/>
            <person name="Lehmann R."/>
            <person name="Hamlin N."/>
            <person name="Davies R."/>
            <person name="Gaudet P."/>
            <person name="Fey P."/>
            <person name="Pilcher K."/>
            <person name="Chen G."/>
            <person name="Saunders D."/>
            <person name="Sodergren E."/>
            <person name="Davis P."/>
            <person name="Kerhornou A."/>
            <person name="Nie X."/>
            <person name="Hall N."/>
            <person name="Anjard C."/>
            <person name="Hemphill L."/>
            <person name="Bason N."/>
            <person name="Farbrother P."/>
            <person name="Desany B."/>
            <person name="Just E."/>
            <person name="Morio T."/>
            <person name="Rost R."/>
            <person name="Churcher C."/>
            <person name="Cooper J."/>
            <person name="Haydock S."/>
            <person name="van Driessche N."/>
            <person name="Cronin A."/>
            <person name="Goodhead I."/>
            <person name="Muzny D."/>
            <person name="Mourier T."/>
            <person name="Pain A."/>
            <person name="Lu M."/>
            <person name="Harper D."/>
            <person name="Lindsay R."/>
            <person name="Hauser H."/>
            <person name="James K."/>
            <person name="Quiles M."/>
            <person name="Madan Babu M."/>
            <person name="Saito T."/>
            <person name="Buchrieser C."/>
            <person name="Wardroper A."/>
            <person name="Felder M."/>
            <person name="Thangavelu M."/>
            <person name="Johnson D."/>
            <person name="Knights A."/>
            <person name="Loulseged H."/>
            <person name="Mungall K."/>
            <person name="Oliver K."/>
            <person name="Price C."/>
            <person name="Quail M.A."/>
            <person name="Urushihara H."/>
            <person name="Hernandez J."/>
            <person name="Rabbinowitsch E."/>
            <person name="Steffen D."/>
            <person name="Sanders M."/>
            <person name="Ma J."/>
            <person name="Kohara Y."/>
            <person name="Sharp S."/>
            <person name="Simmonds M."/>
            <person name="Spiegler S."/>
            <person name="Tivey A."/>
            <person name="Sugano S."/>
            <person name="White B."/>
            <person name="Walker D."/>
            <person name="Woodward J."/>
            <person name="Winckler T."/>
            <person name="Tanaka Y."/>
            <person name="Shaulsky G."/>
            <person name="Schleicher M."/>
            <person name="Weinstock G."/>
            <person name="Rosenthal A."/>
            <person name="Cox E.C."/>
            <person name="Chisholm R.L."/>
            <person name="Gibbs R."/>
            <person name="Loomis W.F."/>
            <person name="Platzer M."/>
            <person name="Kay R.R."/>
            <person name="Williams J."/>
            <person name="Dear P.H."/>
            <person name="Noegel A.A."/>
            <person name="Barrell B."/>
            <person name="Kuspa A."/>
        </authorList>
    </citation>
    <scope>NUCLEOTIDE SEQUENCE [LARGE SCALE GENOMIC DNA]</scope>
    <source>
        <strain evidence="1 2">AX4</strain>
    </source>
</reference>
<gene>
    <name evidence="1" type="ORF">DDB_G0267782</name>
</gene>
<comment type="caution">
    <text evidence="1">The sequence shown here is derived from an EMBL/GenBank/DDBJ whole genome shotgun (WGS) entry which is preliminary data.</text>
</comment>
<sequence>MTYSEPSHGNIMALLIHNIWEWICHQLNSDESFIGEKISFSTLMVF</sequence>
<dbReference type="RefSeq" id="XP_647306.1">
    <property type="nucleotide sequence ID" value="XM_642214.1"/>
</dbReference>
<evidence type="ECO:0000313" key="1">
    <source>
        <dbReference type="EMBL" id="EAL73344.1"/>
    </source>
</evidence>
<dbReference type="VEuPathDB" id="AmoebaDB:DDB_G0267782"/>
<dbReference type="PaxDb" id="44689-DDB0189544"/>
<accession>Q55G77</accession>
<dbReference type="GeneID" id="8616117"/>
<name>Q55G77_DICDI</name>
<dbReference type="KEGG" id="ddi:DDB_G0267782"/>
<organism evidence="1 2">
    <name type="scientific">Dictyostelium discoideum</name>
    <name type="common">Social amoeba</name>
    <dbReference type="NCBI Taxonomy" id="44689"/>
    <lineage>
        <taxon>Eukaryota</taxon>
        <taxon>Amoebozoa</taxon>
        <taxon>Evosea</taxon>
        <taxon>Eumycetozoa</taxon>
        <taxon>Dictyostelia</taxon>
        <taxon>Dictyosteliales</taxon>
        <taxon>Dictyosteliaceae</taxon>
        <taxon>Dictyostelium</taxon>
    </lineage>
</organism>
<proteinExistence type="predicted"/>
<protein>
    <submittedName>
        <fullName evidence="1">Uncharacterized protein</fullName>
    </submittedName>
</protein>
<keyword evidence="2" id="KW-1185">Reference proteome</keyword>
<dbReference type="EMBL" id="AAFI02000003">
    <property type="protein sequence ID" value="EAL73344.1"/>
    <property type="molecule type" value="Genomic_DNA"/>
</dbReference>